<keyword evidence="2" id="KW-1133">Transmembrane helix</keyword>
<evidence type="ECO:0008006" key="5">
    <source>
        <dbReference type="Google" id="ProtNLM"/>
    </source>
</evidence>
<keyword evidence="2" id="KW-0472">Membrane</keyword>
<name>A0A6L9Q7Q3_9ACTN</name>
<dbReference type="RefSeq" id="WP_163052772.1">
    <property type="nucleotide sequence ID" value="NZ_JAAGLI010000024.1"/>
</dbReference>
<feature type="region of interest" description="Disordered" evidence="1">
    <location>
        <begin position="1"/>
        <end position="25"/>
    </location>
</feature>
<feature type="transmembrane region" description="Helical" evidence="2">
    <location>
        <begin position="32"/>
        <end position="51"/>
    </location>
</feature>
<reference evidence="3 4" key="1">
    <citation type="submission" date="2020-01" db="EMBL/GenBank/DDBJ databases">
        <title>Insect and environment-associated Actinomycetes.</title>
        <authorList>
            <person name="Currrie C."/>
            <person name="Chevrette M."/>
            <person name="Carlson C."/>
            <person name="Stubbendieck R."/>
            <person name="Wendt-Pienkowski E."/>
        </authorList>
    </citation>
    <scope>NUCLEOTIDE SEQUENCE [LARGE SCALE GENOMIC DNA]</scope>
    <source>
        <strain evidence="3 4">SID10258</strain>
    </source>
</reference>
<evidence type="ECO:0000256" key="1">
    <source>
        <dbReference type="SAM" id="MobiDB-lite"/>
    </source>
</evidence>
<feature type="compositionally biased region" description="Basic and acidic residues" evidence="1">
    <location>
        <begin position="175"/>
        <end position="186"/>
    </location>
</feature>
<protein>
    <recommendedName>
        <fullName evidence="5">DUF4352 domain-containing protein</fullName>
    </recommendedName>
</protein>
<evidence type="ECO:0000313" key="4">
    <source>
        <dbReference type="Proteomes" id="UP000475532"/>
    </source>
</evidence>
<keyword evidence="2" id="KW-0812">Transmembrane</keyword>
<comment type="caution">
    <text evidence="3">The sequence shown here is derived from an EMBL/GenBank/DDBJ whole genome shotgun (WGS) entry which is preliminary data.</text>
</comment>
<organism evidence="3 4">
    <name type="scientific">Actinomadura bangladeshensis</name>
    <dbReference type="NCBI Taxonomy" id="453573"/>
    <lineage>
        <taxon>Bacteria</taxon>
        <taxon>Bacillati</taxon>
        <taxon>Actinomycetota</taxon>
        <taxon>Actinomycetes</taxon>
        <taxon>Streptosporangiales</taxon>
        <taxon>Thermomonosporaceae</taxon>
        <taxon>Actinomadura</taxon>
    </lineage>
</organism>
<sequence>MTASETRPDGIPLPDLSDLSGRSGMRPRDRRIVQGIALVCAMAAMLAIPWADETSTIRKFLKPPEKVTTVPEGQIGELAGAKWKVYDRRVTEPLTRKDQGDVVELQLALAVRPSDAAGAKAVGSYGLQYRLHDGDGHEWFANGIRTAEPKAGVAMRITVKGTVPRAKADALELRIQAPKETRKPEDPLPSLRFAR</sequence>
<feature type="region of interest" description="Disordered" evidence="1">
    <location>
        <begin position="175"/>
        <end position="195"/>
    </location>
</feature>
<evidence type="ECO:0000313" key="3">
    <source>
        <dbReference type="EMBL" id="NEA21098.1"/>
    </source>
</evidence>
<proteinExistence type="predicted"/>
<dbReference type="AlphaFoldDB" id="A0A6L9Q7Q3"/>
<evidence type="ECO:0000256" key="2">
    <source>
        <dbReference type="SAM" id="Phobius"/>
    </source>
</evidence>
<gene>
    <name evidence="3" type="ORF">G3I70_01085</name>
</gene>
<dbReference type="EMBL" id="JAAGLI010000024">
    <property type="protein sequence ID" value="NEA21098.1"/>
    <property type="molecule type" value="Genomic_DNA"/>
</dbReference>
<dbReference type="Proteomes" id="UP000475532">
    <property type="component" value="Unassembled WGS sequence"/>
</dbReference>
<accession>A0A6L9Q7Q3</accession>